<organism evidence="2 3">
    <name type="scientific">Plakobranchus ocellatus</name>
    <dbReference type="NCBI Taxonomy" id="259542"/>
    <lineage>
        <taxon>Eukaryota</taxon>
        <taxon>Metazoa</taxon>
        <taxon>Spiralia</taxon>
        <taxon>Lophotrochozoa</taxon>
        <taxon>Mollusca</taxon>
        <taxon>Gastropoda</taxon>
        <taxon>Heterobranchia</taxon>
        <taxon>Euthyneura</taxon>
        <taxon>Panpulmonata</taxon>
        <taxon>Sacoglossa</taxon>
        <taxon>Placobranchoidea</taxon>
        <taxon>Plakobranchidae</taxon>
        <taxon>Plakobranchus</taxon>
    </lineage>
</organism>
<protein>
    <submittedName>
        <fullName evidence="2">Uncharacterized protein</fullName>
    </submittedName>
</protein>
<dbReference type="EMBL" id="BLXT01002845">
    <property type="protein sequence ID" value="GFN98371.1"/>
    <property type="molecule type" value="Genomic_DNA"/>
</dbReference>
<accession>A0AAV3ZTB2</accession>
<gene>
    <name evidence="2" type="ORF">PoB_002487700</name>
</gene>
<sequence length="164" mass="17926">MKARLNREWLTISGTFGLKPATDTESHSPSQKSSDHQLLNGITKQGDLRFSGPLLGQDADGGARIRHRRVPADLRADSLATVPPTPQTKIGGSYLESLTLQEVQGLNVADGGVRCCRLIQFRRSLLKFFHAVLLTVFQSYCSDIACQYIGTIESALYLSSSFGL</sequence>
<evidence type="ECO:0000256" key="1">
    <source>
        <dbReference type="SAM" id="MobiDB-lite"/>
    </source>
</evidence>
<reference evidence="2 3" key="1">
    <citation type="journal article" date="2021" name="Elife">
        <title>Chloroplast acquisition without the gene transfer in kleptoplastic sea slugs, Plakobranchus ocellatus.</title>
        <authorList>
            <person name="Maeda T."/>
            <person name="Takahashi S."/>
            <person name="Yoshida T."/>
            <person name="Shimamura S."/>
            <person name="Takaki Y."/>
            <person name="Nagai Y."/>
            <person name="Toyoda A."/>
            <person name="Suzuki Y."/>
            <person name="Arimoto A."/>
            <person name="Ishii H."/>
            <person name="Satoh N."/>
            <person name="Nishiyama T."/>
            <person name="Hasebe M."/>
            <person name="Maruyama T."/>
            <person name="Minagawa J."/>
            <person name="Obokata J."/>
            <person name="Shigenobu S."/>
        </authorList>
    </citation>
    <scope>NUCLEOTIDE SEQUENCE [LARGE SCALE GENOMIC DNA]</scope>
</reference>
<dbReference type="AlphaFoldDB" id="A0AAV3ZTB2"/>
<proteinExistence type="predicted"/>
<name>A0AAV3ZTB2_9GAST</name>
<evidence type="ECO:0000313" key="2">
    <source>
        <dbReference type="EMBL" id="GFN98371.1"/>
    </source>
</evidence>
<keyword evidence="3" id="KW-1185">Reference proteome</keyword>
<comment type="caution">
    <text evidence="2">The sequence shown here is derived from an EMBL/GenBank/DDBJ whole genome shotgun (WGS) entry which is preliminary data.</text>
</comment>
<evidence type="ECO:0000313" key="3">
    <source>
        <dbReference type="Proteomes" id="UP000735302"/>
    </source>
</evidence>
<feature type="compositionally biased region" description="Polar residues" evidence="1">
    <location>
        <begin position="27"/>
        <end position="37"/>
    </location>
</feature>
<dbReference type="Proteomes" id="UP000735302">
    <property type="component" value="Unassembled WGS sequence"/>
</dbReference>
<feature type="region of interest" description="Disordered" evidence="1">
    <location>
        <begin position="18"/>
        <end position="37"/>
    </location>
</feature>